<dbReference type="WBParaSite" id="SMRG1_97380.1">
    <property type="protein sequence ID" value="SMRG1_97380.1"/>
    <property type="gene ID" value="SMRG1_97380"/>
</dbReference>
<protein>
    <submittedName>
        <fullName evidence="3">Uncharacterized protein</fullName>
    </submittedName>
</protein>
<dbReference type="AlphaFoldDB" id="A0AA85ART3"/>
<name>A0AA85ART3_9TREM</name>
<evidence type="ECO:0000313" key="3">
    <source>
        <dbReference type="WBParaSite" id="SMRG1_97380.1"/>
    </source>
</evidence>
<organism evidence="2 3">
    <name type="scientific">Schistosoma margrebowiei</name>
    <dbReference type="NCBI Taxonomy" id="48269"/>
    <lineage>
        <taxon>Eukaryota</taxon>
        <taxon>Metazoa</taxon>
        <taxon>Spiralia</taxon>
        <taxon>Lophotrochozoa</taxon>
        <taxon>Platyhelminthes</taxon>
        <taxon>Trematoda</taxon>
        <taxon>Digenea</taxon>
        <taxon>Strigeidida</taxon>
        <taxon>Schistosomatoidea</taxon>
        <taxon>Schistosomatidae</taxon>
        <taxon>Schistosoma</taxon>
    </lineage>
</organism>
<evidence type="ECO:0000256" key="1">
    <source>
        <dbReference type="SAM" id="Coils"/>
    </source>
</evidence>
<accession>A0AA85ART3</accession>
<reference evidence="3" key="1">
    <citation type="submission" date="2023-11" db="UniProtKB">
        <authorList>
            <consortium name="WormBaseParasite"/>
        </authorList>
    </citation>
    <scope>IDENTIFICATION</scope>
</reference>
<dbReference type="Proteomes" id="UP000050790">
    <property type="component" value="Unassembled WGS sequence"/>
</dbReference>
<sequence length="127" mass="14895">MLQTIRSNNITPNINFPICCLQVVDHHGNSNNNNNDNNMTINMMNIPLNNIKKQTLNNETIESMYEKANDLLNKMKKRRKVLKNKQTKIQNHDHDCNHVSTATTPNTITTYWLENNEKLFHKNRYGE</sequence>
<keyword evidence="1" id="KW-0175">Coiled coil</keyword>
<evidence type="ECO:0000313" key="2">
    <source>
        <dbReference type="Proteomes" id="UP000050790"/>
    </source>
</evidence>
<feature type="coiled-coil region" evidence="1">
    <location>
        <begin position="58"/>
        <end position="85"/>
    </location>
</feature>
<proteinExistence type="predicted"/>